<gene>
    <name evidence="2" type="ORF">TIFTF001_052568</name>
</gene>
<name>A0AA88EHK3_FICCA</name>
<evidence type="ECO:0000313" key="3">
    <source>
        <dbReference type="Proteomes" id="UP001187192"/>
    </source>
</evidence>
<feature type="non-terminal residue" evidence="2">
    <location>
        <position position="57"/>
    </location>
</feature>
<proteinExistence type="predicted"/>
<accession>A0AA88EHK3</accession>
<reference evidence="2" key="1">
    <citation type="submission" date="2023-07" db="EMBL/GenBank/DDBJ databases">
        <title>draft genome sequence of fig (Ficus carica).</title>
        <authorList>
            <person name="Takahashi T."/>
            <person name="Nishimura K."/>
        </authorList>
    </citation>
    <scope>NUCLEOTIDE SEQUENCE</scope>
</reference>
<dbReference type="AlphaFoldDB" id="A0AA88EHK3"/>
<evidence type="ECO:0000313" key="2">
    <source>
        <dbReference type="EMBL" id="GMN75114.1"/>
    </source>
</evidence>
<keyword evidence="3" id="KW-1185">Reference proteome</keyword>
<comment type="caution">
    <text evidence="2">The sequence shown here is derived from an EMBL/GenBank/DDBJ whole genome shotgun (WGS) entry which is preliminary data.</text>
</comment>
<dbReference type="EMBL" id="BTGU01011189">
    <property type="protein sequence ID" value="GMN75114.1"/>
    <property type="molecule type" value="Genomic_DNA"/>
</dbReference>
<sequence>MEHFLLVGPERSGQTGVTGPGQAGPIRTEFFRPAGPDKIFPARHERLGRSCRFGIPK</sequence>
<evidence type="ECO:0000256" key="1">
    <source>
        <dbReference type="SAM" id="MobiDB-lite"/>
    </source>
</evidence>
<organism evidence="2 3">
    <name type="scientific">Ficus carica</name>
    <name type="common">Common fig</name>
    <dbReference type="NCBI Taxonomy" id="3494"/>
    <lineage>
        <taxon>Eukaryota</taxon>
        <taxon>Viridiplantae</taxon>
        <taxon>Streptophyta</taxon>
        <taxon>Embryophyta</taxon>
        <taxon>Tracheophyta</taxon>
        <taxon>Spermatophyta</taxon>
        <taxon>Magnoliopsida</taxon>
        <taxon>eudicotyledons</taxon>
        <taxon>Gunneridae</taxon>
        <taxon>Pentapetalae</taxon>
        <taxon>rosids</taxon>
        <taxon>fabids</taxon>
        <taxon>Rosales</taxon>
        <taxon>Moraceae</taxon>
        <taxon>Ficeae</taxon>
        <taxon>Ficus</taxon>
    </lineage>
</organism>
<protein>
    <submittedName>
        <fullName evidence="2">Uncharacterized protein</fullName>
    </submittedName>
</protein>
<feature type="region of interest" description="Disordered" evidence="1">
    <location>
        <begin position="1"/>
        <end position="35"/>
    </location>
</feature>
<dbReference type="Proteomes" id="UP001187192">
    <property type="component" value="Unassembled WGS sequence"/>
</dbReference>